<proteinExistence type="predicted"/>
<gene>
    <name evidence="1" type="ORF">VM57_18410</name>
</gene>
<dbReference type="Proteomes" id="UP000243478">
    <property type="component" value="Unassembled WGS sequence"/>
</dbReference>
<dbReference type="AlphaFoldDB" id="A0A0F5ZM68"/>
<evidence type="ECO:0000313" key="2">
    <source>
        <dbReference type="Proteomes" id="UP000243478"/>
    </source>
</evidence>
<accession>A0A0F5ZM68</accession>
<evidence type="ECO:0000313" key="1">
    <source>
        <dbReference type="EMBL" id="KKD56816.1"/>
    </source>
</evidence>
<name>A0A0F5ZM68_STEMA</name>
<protein>
    <submittedName>
        <fullName evidence="1">Uncharacterized protein</fullName>
    </submittedName>
</protein>
<organism evidence="1 2">
    <name type="scientific">Stenotrophomonas maltophilia</name>
    <name type="common">Pseudomonas maltophilia</name>
    <name type="synonym">Xanthomonas maltophilia</name>
    <dbReference type="NCBI Taxonomy" id="40324"/>
    <lineage>
        <taxon>Bacteria</taxon>
        <taxon>Pseudomonadati</taxon>
        <taxon>Pseudomonadota</taxon>
        <taxon>Gammaproteobacteria</taxon>
        <taxon>Lysobacterales</taxon>
        <taxon>Lysobacteraceae</taxon>
        <taxon>Stenotrophomonas</taxon>
        <taxon>Stenotrophomonas maltophilia group</taxon>
    </lineage>
</organism>
<sequence length="85" mass="8875">MGALVAVQIGEEGADPGVGFGRGHVLRRVGDQVAVEDAGAKRELQVLDAGSHTLGGGSAHIRRRILRQQRSAIVGSARSSRTNFS</sequence>
<reference evidence="1 2" key="1">
    <citation type="submission" date="2015-03" db="EMBL/GenBank/DDBJ databases">
        <title>Draft genome of Stenotrophomonas maltophila isolated from urine specimen.</title>
        <authorList>
            <person name="Murugan N."/>
            <person name="Malathi J."/>
            <person name="Umashankar V."/>
            <person name="Madhavan H."/>
        </authorList>
    </citation>
    <scope>NUCLEOTIDE SEQUENCE [LARGE SCALE GENOMIC DNA]</scope>
    <source>
        <strain evidence="1 2">JMNMN1</strain>
    </source>
</reference>
<dbReference type="EMBL" id="JZRZ01000029">
    <property type="protein sequence ID" value="KKD56816.1"/>
    <property type="molecule type" value="Genomic_DNA"/>
</dbReference>
<comment type="caution">
    <text evidence="1">The sequence shown here is derived from an EMBL/GenBank/DDBJ whole genome shotgun (WGS) entry which is preliminary data.</text>
</comment>